<evidence type="ECO:0000313" key="3">
    <source>
        <dbReference type="Proteomes" id="UP001221142"/>
    </source>
</evidence>
<protein>
    <submittedName>
        <fullName evidence="2">Uncharacterized protein</fullName>
    </submittedName>
</protein>
<feature type="compositionally biased region" description="Low complexity" evidence="1">
    <location>
        <begin position="240"/>
        <end position="262"/>
    </location>
</feature>
<dbReference type="Proteomes" id="UP001221142">
    <property type="component" value="Unassembled WGS sequence"/>
</dbReference>
<evidence type="ECO:0000256" key="1">
    <source>
        <dbReference type="SAM" id="MobiDB-lite"/>
    </source>
</evidence>
<proteinExistence type="predicted"/>
<reference evidence="2" key="1">
    <citation type="submission" date="2023-03" db="EMBL/GenBank/DDBJ databases">
        <title>Massive genome expansion in bonnet fungi (Mycena s.s.) driven by repeated elements and novel gene families across ecological guilds.</title>
        <authorList>
            <consortium name="Lawrence Berkeley National Laboratory"/>
            <person name="Harder C.B."/>
            <person name="Miyauchi S."/>
            <person name="Viragh M."/>
            <person name="Kuo A."/>
            <person name="Thoen E."/>
            <person name="Andreopoulos B."/>
            <person name="Lu D."/>
            <person name="Skrede I."/>
            <person name="Drula E."/>
            <person name="Henrissat B."/>
            <person name="Morin E."/>
            <person name="Kohler A."/>
            <person name="Barry K."/>
            <person name="LaButti K."/>
            <person name="Morin E."/>
            <person name="Salamov A."/>
            <person name="Lipzen A."/>
            <person name="Mereny Z."/>
            <person name="Hegedus B."/>
            <person name="Baldrian P."/>
            <person name="Stursova M."/>
            <person name="Weitz H."/>
            <person name="Taylor A."/>
            <person name="Grigoriev I.V."/>
            <person name="Nagy L.G."/>
            <person name="Martin F."/>
            <person name="Kauserud H."/>
        </authorList>
    </citation>
    <scope>NUCLEOTIDE SEQUENCE</scope>
    <source>
        <strain evidence="2">9284</strain>
    </source>
</reference>
<name>A0AAD7AZF7_9AGAR</name>
<evidence type="ECO:0000313" key="2">
    <source>
        <dbReference type="EMBL" id="KAJ7605486.1"/>
    </source>
</evidence>
<accession>A0AAD7AZF7</accession>
<feature type="compositionally biased region" description="Basic and acidic residues" evidence="1">
    <location>
        <begin position="264"/>
        <end position="277"/>
    </location>
</feature>
<feature type="region of interest" description="Disordered" evidence="1">
    <location>
        <begin position="344"/>
        <end position="371"/>
    </location>
</feature>
<feature type="compositionally biased region" description="Acidic residues" evidence="1">
    <location>
        <begin position="215"/>
        <end position="226"/>
    </location>
</feature>
<gene>
    <name evidence="2" type="ORF">FB45DRAFT_879402</name>
</gene>
<sequence length="665" mass="72042">MNFVEAPTDSEDERPNSPARSPSPPPIYERNNFFSFPAPLVSAITKVSVSPFFKVVLDPAMSSFFKYVIAATNPGVACEQPHAEKMLRKGLAHMRVACALLKHGEMLPENVTAFLCGIRKLVAAASDRDEDWTAIPLPRKTNSFIAKTATFPKVTTSVSAVTLALASTFATTFKSKKRAAGPLPTPSKTSPSRPVVEIPASKKAKVSHTPKPEPEVDEDDEMDTVADDASVGAKAGRVLRSSTTSRAKTSSSAPVASSSKPTTVKKEKGKKEEEESRNATVTADVLEGLKDILSDRKKHHGMSLWLHHISARRLLCAVSIPIPGLNRVVTVSVSNVAQTRIIRPRNYQGNEPHSRDTSQTRHLGPQFEPLPSQEVTDISVGDAVKASARALFFLLHLTLLTAPQVVPPLLPVAEEVHCSPARHRLPGNVLALVDTALASWEFLHGTTHAFDMSHIRRQVEAVQSARDNFDLCRGFLIEDLGAMFVRFKTANDTFGTEGLESLWSSYPTTPHGKRPMFDAINALIEEYNEGVVADADEPEESEDEPVVVHEGDIDMEEEGVPAPTPSGASVTYDCDVLSEYSSLGSQVAGALSLRVAFASSGSPSVYVPPTSDLRPPTSGSGPFVLTLRHGYYRALITANFGYGNKREIASKLEKPLIPIAKMIRS</sequence>
<feature type="region of interest" description="Disordered" evidence="1">
    <location>
        <begin position="1"/>
        <end position="24"/>
    </location>
</feature>
<feature type="region of interest" description="Disordered" evidence="1">
    <location>
        <begin position="175"/>
        <end position="279"/>
    </location>
</feature>
<dbReference type="EMBL" id="JARKIF010000073">
    <property type="protein sequence ID" value="KAJ7605486.1"/>
    <property type="molecule type" value="Genomic_DNA"/>
</dbReference>
<organism evidence="2 3">
    <name type="scientific">Roridomyces roridus</name>
    <dbReference type="NCBI Taxonomy" id="1738132"/>
    <lineage>
        <taxon>Eukaryota</taxon>
        <taxon>Fungi</taxon>
        <taxon>Dikarya</taxon>
        <taxon>Basidiomycota</taxon>
        <taxon>Agaricomycotina</taxon>
        <taxon>Agaricomycetes</taxon>
        <taxon>Agaricomycetidae</taxon>
        <taxon>Agaricales</taxon>
        <taxon>Marasmiineae</taxon>
        <taxon>Mycenaceae</taxon>
        <taxon>Roridomyces</taxon>
    </lineage>
</organism>
<keyword evidence="3" id="KW-1185">Reference proteome</keyword>
<comment type="caution">
    <text evidence="2">The sequence shown here is derived from an EMBL/GenBank/DDBJ whole genome shotgun (WGS) entry which is preliminary data.</text>
</comment>
<dbReference type="AlphaFoldDB" id="A0AAD7AZF7"/>